<proteinExistence type="predicted"/>
<organism evidence="1 2">
    <name type="scientific">Cupriavidus taiwanensis</name>
    <dbReference type="NCBI Taxonomy" id="164546"/>
    <lineage>
        <taxon>Bacteria</taxon>
        <taxon>Pseudomonadati</taxon>
        <taxon>Pseudomonadota</taxon>
        <taxon>Betaproteobacteria</taxon>
        <taxon>Burkholderiales</taxon>
        <taxon>Burkholderiaceae</taxon>
        <taxon>Cupriavidus</taxon>
    </lineage>
</organism>
<evidence type="ECO:0000313" key="2">
    <source>
        <dbReference type="Proteomes" id="UP000256805"/>
    </source>
</evidence>
<dbReference type="AlphaFoldDB" id="A0A375J5R1"/>
<gene>
    <name evidence="1" type="ORF">CBM2634_B160333</name>
</gene>
<evidence type="ECO:0000313" key="1">
    <source>
        <dbReference type="EMBL" id="SPS00447.1"/>
    </source>
</evidence>
<accession>A0A375J5R1</accession>
<sequence>MLIEYGASFLFVSAAAPLSYFLPQP</sequence>
<dbReference type="EMBL" id="OVTA01000039">
    <property type="protein sequence ID" value="SPS00447.1"/>
    <property type="molecule type" value="Genomic_DNA"/>
</dbReference>
<dbReference type="Proteomes" id="UP000256805">
    <property type="component" value="Unassembled WGS sequence"/>
</dbReference>
<protein>
    <submittedName>
        <fullName evidence="1">Uncharacterized protein</fullName>
    </submittedName>
</protein>
<reference evidence="1 2" key="1">
    <citation type="submission" date="2018-01" db="EMBL/GenBank/DDBJ databases">
        <authorList>
            <person name="Gaut B.S."/>
            <person name="Morton B.R."/>
            <person name="Clegg M.T."/>
            <person name="Duvall M.R."/>
        </authorList>
    </citation>
    <scope>NUCLEOTIDE SEQUENCE [LARGE SCALE GENOMIC DNA]</scope>
    <source>
        <strain evidence="1">Cupriavidus taiwanensis cmp 52</strain>
    </source>
</reference>
<name>A0A375J5R1_9BURK</name>